<dbReference type="FunFam" id="3.10.290.60:FF:000002">
    <property type="entry name" value="Ubiquitin-like modifier-activating enzyme 1"/>
    <property type="match status" value="1"/>
</dbReference>
<dbReference type="InterPro" id="IPR038252">
    <property type="entry name" value="UBA_E1_C_sf"/>
</dbReference>
<evidence type="ECO:0000256" key="11">
    <source>
        <dbReference type="RuleBase" id="RU000519"/>
    </source>
</evidence>
<dbReference type="CDD" id="cd01491">
    <property type="entry name" value="Ube1_repeat1"/>
    <property type="match status" value="1"/>
</dbReference>
<dbReference type="InterPro" id="IPR018075">
    <property type="entry name" value="UBQ-activ_enz_E1"/>
</dbReference>
<dbReference type="InterPro" id="IPR042302">
    <property type="entry name" value="E1_FCCH_sf"/>
</dbReference>
<keyword evidence="5 11" id="KW-0436">Ligase</keyword>
<proteinExistence type="inferred from homology"/>
<evidence type="ECO:0000256" key="7">
    <source>
        <dbReference type="ARBA" id="ARBA00022786"/>
    </source>
</evidence>
<evidence type="ECO:0000256" key="5">
    <source>
        <dbReference type="ARBA" id="ARBA00022598"/>
    </source>
</evidence>
<dbReference type="CDD" id="cd01490">
    <property type="entry name" value="Ube1_repeat2"/>
    <property type="match status" value="1"/>
</dbReference>
<evidence type="ECO:0000256" key="6">
    <source>
        <dbReference type="ARBA" id="ARBA00022741"/>
    </source>
</evidence>
<dbReference type="SMART" id="SM00985">
    <property type="entry name" value="UBA_e1_C"/>
    <property type="match status" value="1"/>
</dbReference>
<dbReference type="PRINTS" id="PR01849">
    <property type="entry name" value="UBIQUITINACT"/>
</dbReference>
<comment type="catalytic activity">
    <reaction evidence="1">
        <text>ATP + ubiquitin + [E1 ubiquitin-activating enzyme]-L-cysteine = AMP + diphosphate + S-ubiquitinyl-[E1 ubiquitin-activating enzyme]-L-cysteine.</text>
        <dbReference type="EC" id="6.2.1.45"/>
    </reaction>
</comment>
<organism evidence="13">
    <name type="scientific">Melanopsichium pennsylvanicum 4</name>
    <dbReference type="NCBI Taxonomy" id="1398559"/>
    <lineage>
        <taxon>Eukaryota</taxon>
        <taxon>Fungi</taxon>
        <taxon>Dikarya</taxon>
        <taxon>Basidiomycota</taxon>
        <taxon>Ustilaginomycotina</taxon>
        <taxon>Ustilaginomycetes</taxon>
        <taxon>Ustilaginales</taxon>
        <taxon>Ustilaginaceae</taxon>
        <taxon>Melanopsichium</taxon>
    </lineage>
</organism>
<dbReference type="GO" id="GO:0019948">
    <property type="term" value="F:SUMO activating enzyme activity"/>
    <property type="evidence" value="ECO:0007669"/>
    <property type="project" value="TreeGrafter"/>
</dbReference>
<dbReference type="InterPro" id="IPR032418">
    <property type="entry name" value="E1_FCCH"/>
</dbReference>
<dbReference type="InterPro" id="IPR000011">
    <property type="entry name" value="UBQ/SUMO-activ_enz_E1-like"/>
</dbReference>
<keyword evidence="8 11" id="KW-0067">ATP-binding</keyword>
<dbReference type="InterPro" id="IPR033127">
    <property type="entry name" value="UBQ-activ_enz_E1_Cys_AS"/>
</dbReference>
<dbReference type="Pfam" id="PF16190">
    <property type="entry name" value="E1_FCCH"/>
    <property type="match status" value="1"/>
</dbReference>
<dbReference type="PANTHER" id="PTHR10953:SF4">
    <property type="entry name" value="UBIQUITIN-ACTIVATING ENZYME E1 C-TERMINAL DOMAIN-CONTAINING PROTEIN"/>
    <property type="match status" value="1"/>
</dbReference>
<reference evidence="13" key="1">
    <citation type="journal article" date="2014" name="Genome Biol. Evol.">
        <title>Gene Loss Rather Than Gene Gain Is Associated with a Host Jump from Monocots to Dicots in the Smut Fungus Melanopsichium pennsylvanicum.</title>
        <authorList>
            <person name="Sharma R."/>
            <person name="Mishra B."/>
            <person name="Runge F."/>
            <person name="Thines M."/>
        </authorList>
    </citation>
    <scope>NUCLEOTIDE SEQUENCE</scope>
    <source>
        <strain evidence="13">4</strain>
    </source>
</reference>
<dbReference type="GO" id="GO:0005737">
    <property type="term" value="C:cytoplasm"/>
    <property type="evidence" value="ECO:0007669"/>
    <property type="project" value="TreeGrafter"/>
</dbReference>
<keyword evidence="6 11" id="KW-0547">Nucleotide-binding</keyword>
<dbReference type="InterPro" id="IPR045886">
    <property type="entry name" value="ThiF/MoeB/HesA"/>
</dbReference>
<dbReference type="Gene3D" id="3.40.50.720">
    <property type="entry name" value="NAD(P)-binding Rossmann-like Domain"/>
    <property type="match status" value="1"/>
</dbReference>
<dbReference type="AlphaFoldDB" id="A0A077RB30"/>
<dbReference type="EC" id="6.2.1.45" evidence="4"/>
<dbReference type="GO" id="GO:0004839">
    <property type="term" value="F:ubiquitin activating enzyme activity"/>
    <property type="evidence" value="ECO:0007669"/>
    <property type="project" value="UniProtKB-EC"/>
</dbReference>
<accession>A0A077RB30</accession>
<dbReference type="FunFam" id="3.40.50.720:FF:000015">
    <property type="entry name" value="Ubiquitin-activating enzyme E1 1"/>
    <property type="match status" value="1"/>
</dbReference>
<dbReference type="Gene3D" id="1.10.10.2660">
    <property type="entry name" value="Ubiquitin-activating enzyme E1, SCCH domain"/>
    <property type="match status" value="1"/>
</dbReference>
<dbReference type="FunFam" id="2.40.30.180:FF:000001">
    <property type="entry name" value="ubiquitin-like modifier-activating enzyme 1"/>
    <property type="match status" value="1"/>
</dbReference>
<evidence type="ECO:0000256" key="10">
    <source>
        <dbReference type="PROSITE-ProRule" id="PRU10132"/>
    </source>
</evidence>
<dbReference type="UniPathway" id="UPA00143"/>
<dbReference type="InterPro" id="IPR018074">
    <property type="entry name" value="UBQ-activ_enz_E1_CS"/>
</dbReference>
<dbReference type="Gene3D" id="3.10.290.60">
    <property type="entry name" value="Ubiquitin-activating enzyme E1, UFD domain"/>
    <property type="match status" value="1"/>
</dbReference>
<dbReference type="NCBIfam" id="TIGR01408">
    <property type="entry name" value="Ube1"/>
    <property type="match status" value="1"/>
</dbReference>
<dbReference type="EMBL" id="HG529698">
    <property type="protein sequence ID" value="CDI56733.1"/>
    <property type="molecule type" value="Genomic_DNA"/>
</dbReference>
<dbReference type="InterPro" id="IPR000594">
    <property type="entry name" value="ThiF_NAD_FAD-bd"/>
</dbReference>
<evidence type="ECO:0000256" key="1">
    <source>
        <dbReference type="ARBA" id="ARBA00000488"/>
    </source>
</evidence>
<evidence type="ECO:0000313" key="13">
    <source>
        <dbReference type="EMBL" id="CDI56733.1"/>
    </source>
</evidence>
<dbReference type="GO" id="GO:0031510">
    <property type="term" value="C:SUMO activating enzyme complex"/>
    <property type="evidence" value="ECO:0007669"/>
    <property type="project" value="TreeGrafter"/>
</dbReference>
<dbReference type="InterPro" id="IPR042063">
    <property type="entry name" value="Ubi_acti_E1_SCCH"/>
</dbReference>
<keyword evidence="7 11" id="KW-0833">Ubl conjugation pathway</keyword>
<dbReference type="FunFam" id="1.10.10.2660:FF:000001">
    <property type="entry name" value="Ubiquitin-activating enzyme E1 1"/>
    <property type="match status" value="1"/>
</dbReference>
<protein>
    <recommendedName>
        <fullName evidence="9">Ubiquitin-activating enzyme E1 1</fullName>
        <ecNumber evidence="4">6.2.1.45</ecNumber>
    </recommendedName>
</protein>
<feature type="active site" description="Glycyl thioester intermediate" evidence="10">
    <location>
        <position position="601"/>
    </location>
</feature>
<dbReference type="GO" id="GO:0005524">
    <property type="term" value="F:ATP binding"/>
    <property type="evidence" value="ECO:0007669"/>
    <property type="project" value="UniProtKB-KW"/>
</dbReference>
<dbReference type="PROSITE" id="PS00536">
    <property type="entry name" value="UBIQUITIN_ACTIVAT_1"/>
    <property type="match status" value="1"/>
</dbReference>
<dbReference type="InterPro" id="IPR042449">
    <property type="entry name" value="Ub-E1_IAD_1"/>
</dbReference>
<dbReference type="PROSITE" id="PS00865">
    <property type="entry name" value="UBIQUITIN_ACTIVAT_2"/>
    <property type="match status" value="1"/>
</dbReference>
<dbReference type="FunFam" id="3.40.50.12550:FF:000001">
    <property type="entry name" value="Ubiquitin-activating enzyme E1 1"/>
    <property type="match status" value="1"/>
</dbReference>
<dbReference type="PANTHER" id="PTHR10953">
    <property type="entry name" value="UBIQUITIN-ACTIVATING ENZYME E1"/>
    <property type="match status" value="1"/>
</dbReference>
<evidence type="ECO:0000256" key="3">
    <source>
        <dbReference type="ARBA" id="ARBA00005673"/>
    </source>
</evidence>
<evidence type="ECO:0000259" key="12">
    <source>
        <dbReference type="SMART" id="SM00985"/>
    </source>
</evidence>
<dbReference type="Gene3D" id="3.50.50.80">
    <property type="entry name" value="Ubiquitin-activating enzyme E1, inactive adenylation domain, subdomain 1"/>
    <property type="match status" value="1"/>
</dbReference>
<dbReference type="InterPro" id="IPR019572">
    <property type="entry name" value="UBA_E1_SCCH"/>
</dbReference>
<dbReference type="InterPro" id="IPR032420">
    <property type="entry name" value="E1_4HB"/>
</dbReference>
<dbReference type="Pfam" id="PF10585">
    <property type="entry name" value="UBA_E1_SCCH"/>
    <property type="match status" value="1"/>
</dbReference>
<dbReference type="GO" id="GO:0016925">
    <property type="term" value="P:protein sumoylation"/>
    <property type="evidence" value="ECO:0007669"/>
    <property type="project" value="TreeGrafter"/>
</dbReference>
<dbReference type="Pfam" id="PF09358">
    <property type="entry name" value="E1_UFD"/>
    <property type="match status" value="1"/>
</dbReference>
<evidence type="ECO:0000256" key="4">
    <source>
        <dbReference type="ARBA" id="ARBA00012990"/>
    </source>
</evidence>
<dbReference type="SUPFAM" id="SSF69572">
    <property type="entry name" value="Activating enzymes of the ubiquitin-like proteins"/>
    <property type="match status" value="2"/>
</dbReference>
<comment type="pathway">
    <text evidence="2">Protein modification; protein ubiquitination.</text>
</comment>
<dbReference type="FunFam" id="3.50.50.80:FF:000001">
    <property type="entry name" value="ubiquitin-like modifier-activating enzyme 1"/>
    <property type="match status" value="1"/>
</dbReference>
<dbReference type="Pfam" id="PF16191">
    <property type="entry name" value="E1_4HB"/>
    <property type="match status" value="1"/>
</dbReference>
<name>A0A077RB30_9BASI</name>
<dbReference type="InterPro" id="IPR018965">
    <property type="entry name" value="Ub-activating_enz_E1_C"/>
</dbReference>
<comment type="similarity">
    <text evidence="3 11">Belongs to the ubiquitin-activating E1 family.</text>
</comment>
<dbReference type="Gene3D" id="2.40.30.180">
    <property type="entry name" value="Ubiquitin-activating enzyme E1, FCCH domain"/>
    <property type="match status" value="1"/>
</dbReference>
<feature type="domain" description="Ubiquitin-activating enzyme E1 C-terminal" evidence="12">
    <location>
        <begin position="890"/>
        <end position="1015"/>
    </location>
</feature>
<sequence length="1020" mass="113134">MEAEDIKLDQPEQSIDEGLYSRQLYVLGHDAMKRMAASNVLVVGLRGLGAEIAKNVALAGVKSITIFDPTPVSISDLSTQFFLRPQDAKSGTRRDHATQPRLAELNTYVPIRVLEEIELNKHVVSRFQTVVMTDALYAEQLRINDITHGTSTHFISAEVRGLFGSVFTDFGPKFLCNDPTGEQPLSGMIVSIASEDDDGMVTTLDETRHGLEDGDYVTFNEVQGMDALNNSQPRKVTVKGPYTFTIGSTKGLGEYKRGGIFKQVKMPKEIAFKSLRESNKQPEFLIADFAKFDRPAALHAGFQALSEFQHKNGRLPRPRNVEDANQVLELTKQIAQASGQDATDFPEKVIRELAFQATGDLSPMVAYVGGFVAQEVLKACSGKFHPLVQHLYVDSLESLPDSIDSLPESEFAPINSRYDGQIAVLGKTFQDKIANARQFLVGSGAIGCEMLKNWSMMGLGSGPQGIIHVTDMDTIEKSNLNRQFLFRSKDVGNFKADTAAAAVAEMNADLVGKIHSHQNRVGPETEDVYGDEFFANLTGVTNALDNVQARQYMDRRCVYYEKPLLESGTLGTKANTQVVVPHLTESYSSSQDPPEKSIPVCTLKNFPNAIEHTIQWAREQFDEYFLKPAENVNQYLTQPDYIETTLKSGSGAKEQLDQIKTYLVDERPKSFEQCIYWARMRFEENYSNNIRQLLHSLPADAVTSSGQPFWSGPKRAPKPLSFDAEDAMHLEYVTSAALLHAENYGLKGDADTALFKKVLSSMQVPQFVPKDNVKIQVNDNEAAPGNNATDGGDLTEVTSSLPEASSLAGFRLQPIEMEKDDDTNHHMDFITAASNLRASNYGISAADKHQTKGIAGKIIPAIATTTALATGLVNLELYKLLDEKKTLEVYSNAFVNLALPFIAFSDPIAAQKLKYNDTEWTLWSRFKVEQDVTLQEFLDMFKEKQGLEVSMLSSGVSMLFSAFLPAKKREERLKMKMSTLIETVSKKPIPKHAQWVIVEIMADDLEGEDVEVPFVVVKVK</sequence>
<dbReference type="Pfam" id="PF00899">
    <property type="entry name" value="ThiF"/>
    <property type="match status" value="1"/>
</dbReference>
<evidence type="ECO:0000256" key="2">
    <source>
        <dbReference type="ARBA" id="ARBA00004906"/>
    </source>
</evidence>
<evidence type="ECO:0000256" key="8">
    <source>
        <dbReference type="ARBA" id="ARBA00022840"/>
    </source>
</evidence>
<dbReference type="InterPro" id="IPR035985">
    <property type="entry name" value="Ubiquitin-activating_enz"/>
</dbReference>
<evidence type="ECO:0000256" key="9">
    <source>
        <dbReference type="ARBA" id="ARBA00073786"/>
    </source>
</evidence>
<dbReference type="Gene3D" id="3.40.50.12550">
    <property type="entry name" value="Ubiquitin-activating enzyme E1, inactive adenylation domain, subdomain 2"/>
    <property type="match status" value="1"/>
</dbReference>